<reference evidence="3" key="1">
    <citation type="submission" date="2019-11" db="EMBL/GenBank/DDBJ databases">
        <authorList>
            <person name="Liu Y."/>
            <person name="Hou J."/>
            <person name="Li T.-Q."/>
            <person name="Guan C.-H."/>
            <person name="Wu X."/>
            <person name="Wu H.-Z."/>
            <person name="Ling F."/>
            <person name="Zhang R."/>
            <person name="Shi X.-G."/>
            <person name="Ren J.-P."/>
            <person name="Chen E.-F."/>
            <person name="Sun J.-M."/>
        </authorList>
    </citation>
    <scope>NUCLEOTIDE SEQUENCE</scope>
    <source>
        <strain evidence="3">Adult_tree_wgs_1</strain>
        <tissue evidence="3">Leaves</tissue>
    </source>
</reference>
<dbReference type="GO" id="GO:0003676">
    <property type="term" value="F:nucleic acid binding"/>
    <property type="evidence" value="ECO:0007669"/>
    <property type="project" value="InterPro"/>
</dbReference>
<evidence type="ECO:0000259" key="2">
    <source>
        <dbReference type="PROSITE" id="PS50158"/>
    </source>
</evidence>
<keyword evidence="1" id="KW-0863">Zinc-finger</keyword>
<dbReference type="Pfam" id="PF00098">
    <property type="entry name" value="zf-CCHC"/>
    <property type="match status" value="1"/>
</dbReference>
<keyword evidence="1" id="KW-0862">Zinc</keyword>
<dbReference type="OrthoDB" id="1706811at2759"/>
<dbReference type="SMART" id="SM00343">
    <property type="entry name" value="ZnF_C2HC"/>
    <property type="match status" value="2"/>
</dbReference>
<feature type="domain" description="CCHC-type" evidence="2">
    <location>
        <begin position="192"/>
        <end position="207"/>
    </location>
</feature>
<dbReference type="InterPro" id="IPR001878">
    <property type="entry name" value="Znf_CCHC"/>
</dbReference>
<evidence type="ECO:0000256" key="1">
    <source>
        <dbReference type="PROSITE-ProRule" id="PRU00047"/>
    </source>
</evidence>
<dbReference type="Proteomes" id="UP000626092">
    <property type="component" value="Unassembled WGS sequence"/>
</dbReference>
<dbReference type="InterPro" id="IPR036875">
    <property type="entry name" value="Znf_CCHC_sf"/>
</dbReference>
<dbReference type="SUPFAM" id="SSF57756">
    <property type="entry name" value="Retrovirus zinc finger-like domains"/>
    <property type="match status" value="1"/>
</dbReference>
<dbReference type="AlphaFoldDB" id="A0A834H3H5"/>
<dbReference type="Pfam" id="PF14223">
    <property type="entry name" value="Retrotran_gag_2"/>
    <property type="match status" value="1"/>
</dbReference>
<evidence type="ECO:0000313" key="3">
    <source>
        <dbReference type="EMBL" id="KAF7140818.1"/>
    </source>
</evidence>
<dbReference type="EMBL" id="WJXA01000006">
    <property type="protein sequence ID" value="KAF7140818.1"/>
    <property type="molecule type" value="Genomic_DNA"/>
</dbReference>
<accession>A0A834H3H5</accession>
<organism evidence="3 4">
    <name type="scientific">Rhododendron simsii</name>
    <name type="common">Sims's rhododendron</name>
    <dbReference type="NCBI Taxonomy" id="118357"/>
    <lineage>
        <taxon>Eukaryota</taxon>
        <taxon>Viridiplantae</taxon>
        <taxon>Streptophyta</taxon>
        <taxon>Embryophyta</taxon>
        <taxon>Tracheophyta</taxon>
        <taxon>Spermatophyta</taxon>
        <taxon>Magnoliopsida</taxon>
        <taxon>eudicotyledons</taxon>
        <taxon>Gunneridae</taxon>
        <taxon>Pentapetalae</taxon>
        <taxon>asterids</taxon>
        <taxon>Ericales</taxon>
        <taxon>Ericaceae</taxon>
        <taxon>Ericoideae</taxon>
        <taxon>Rhodoreae</taxon>
        <taxon>Rhododendron</taxon>
    </lineage>
</organism>
<dbReference type="PANTHER" id="PTHR37610">
    <property type="entry name" value="CCHC-TYPE DOMAIN-CONTAINING PROTEIN"/>
    <property type="match status" value="1"/>
</dbReference>
<dbReference type="InterPro" id="IPR054722">
    <property type="entry name" value="PolX-like_BBD"/>
</dbReference>
<dbReference type="GO" id="GO:0008270">
    <property type="term" value="F:zinc ion binding"/>
    <property type="evidence" value="ECO:0007669"/>
    <property type="project" value="UniProtKB-KW"/>
</dbReference>
<gene>
    <name evidence="3" type="ORF">RHSIM_Rhsim06G0128500</name>
</gene>
<keyword evidence="1" id="KW-0479">Metal-binding</keyword>
<name>A0A834H3H5_RHOSS</name>
<keyword evidence="4" id="KW-1185">Reference proteome</keyword>
<proteinExistence type="predicted"/>
<dbReference type="PROSITE" id="PS50158">
    <property type="entry name" value="ZF_CCHC"/>
    <property type="match status" value="1"/>
</dbReference>
<dbReference type="Pfam" id="PF22936">
    <property type="entry name" value="Pol_BBD"/>
    <property type="match status" value="1"/>
</dbReference>
<comment type="caution">
    <text evidence="3">The sequence shown here is derived from an EMBL/GenBank/DDBJ whole genome shotgun (WGS) entry which is preliminary data.</text>
</comment>
<sequence length="444" mass="49577">MSEKSEILPIKMDGKNYFSWEFQFRMFVKGKELWGHIDESIPKPSQNAEKARWESNDAKVITWILSSVDSKIVLNLRSYTCAKDMWAYLKKIYNKDNPARRFQLELDISEYSQGTMSIQEYYSGFINIWAEYKELVCANVSIEGLKTLQAGTHSIIGDLTQAVLEQKDIGSNPLDAAFATQARGKDVSTKQCYSCKEFGHIAINCKKKYCNYCKKPGHLITECRRRPQNRSPNAFYAIPVEGLYMVPNALYAAPAHTSTTSSAMTPEVVQQMIQSALSAFCLKGKTTSSPVWYVDSGVSNHMTFSSTQLANIKPYVGNLQIQTANGEVVPIKAMGDIPHTLPLHNVFHTPRLASNLISVGQLVDDNCNVSFSKSGCIVQDQASGKVIGTGPKFKPGIVYQRRSNTTIPPDVLTVNAPRLLIQVLNLLNFEDPLGHQDHLNACRF</sequence>
<protein>
    <recommendedName>
        <fullName evidence="2">CCHC-type domain-containing protein</fullName>
    </recommendedName>
</protein>
<evidence type="ECO:0000313" key="4">
    <source>
        <dbReference type="Proteomes" id="UP000626092"/>
    </source>
</evidence>
<dbReference type="PANTHER" id="PTHR37610:SF77">
    <property type="entry name" value="INTEGRASE CATALYTIC DOMAIN-CONTAINING PROTEIN"/>
    <property type="match status" value="1"/>
</dbReference>
<dbReference type="Gene3D" id="4.10.60.10">
    <property type="entry name" value="Zinc finger, CCHC-type"/>
    <property type="match status" value="1"/>
</dbReference>